<dbReference type="HOGENOM" id="CLU_164851_6_3_2"/>
<dbReference type="KEGG" id="mhz:Metho_1465"/>
<organism evidence="7 8">
    <name type="scientific">Methanomethylovorans hollandica (strain DSM 15978 / NBRC 107637 / DMS1)</name>
    <dbReference type="NCBI Taxonomy" id="867904"/>
    <lineage>
        <taxon>Archaea</taxon>
        <taxon>Methanobacteriati</taxon>
        <taxon>Methanobacteriota</taxon>
        <taxon>Stenosarchaea group</taxon>
        <taxon>Methanomicrobia</taxon>
        <taxon>Methanosarcinales</taxon>
        <taxon>Methanosarcinaceae</taxon>
        <taxon>Methanomethylovorans</taxon>
    </lineage>
</organism>
<evidence type="ECO:0000313" key="7">
    <source>
        <dbReference type="EMBL" id="AGB49671.1"/>
    </source>
</evidence>
<evidence type="ECO:0000256" key="4">
    <source>
        <dbReference type="ARBA" id="ARBA00022801"/>
    </source>
</evidence>
<dbReference type="Pfam" id="PF07927">
    <property type="entry name" value="HicA_toxin"/>
    <property type="match status" value="1"/>
</dbReference>
<keyword evidence="2" id="KW-0540">Nuclease</keyword>
<dbReference type="STRING" id="867904.Metho_1465"/>
<dbReference type="InterPro" id="IPR038570">
    <property type="entry name" value="HicA_sf"/>
</dbReference>
<gene>
    <name evidence="7" type="ordered locus">Metho_1465</name>
</gene>
<evidence type="ECO:0000256" key="6">
    <source>
        <dbReference type="ARBA" id="ARBA00023016"/>
    </source>
</evidence>
<keyword evidence="7" id="KW-0449">Lipoprotein</keyword>
<dbReference type="PANTHER" id="PTHR34873:SF3">
    <property type="entry name" value="ADDICTION MODULE TOXIN, HICA FAMILY"/>
    <property type="match status" value="1"/>
</dbReference>
<evidence type="ECO:0000313" key="8">
    <source>
        <dbReference type="Proteomes" id="UP000010866"/>
    </source>
</evidence>
<keyword evidence="8" id="KW-1185">Reference proteome</keyword>
<sequence length="75" mass="8573">MSEKLPRVTAKQLIRIVESLGFQLVRQSGSHMVFRNNDAKRIVIPYHTGKSLHPKIVSSIIKDIGLSIEDFKRML</sequence>
<reference evidence="8" key="1">
    <citation type="submission" date="2012-02" db="EMBL/GenBank/DDBJ databases">
        <title>Complete sequence of chromosome of Methanomethylovorans hollandica DSM 15978.</title>
        <authorList>
            <person name="Lucas S."/>
            <person name="Copeland A."/>
            <person name="Lapidus A."/>
            <person name="Glavina del Rio T."/>
            <person name="Dalin E."/>
            <person name="Tice H."/>
            <person name="Bruce D."/>
            <person name="Goodwin L."/>
            <person name="Pitluck S."/>
            <person name="Peters L."/>
            <person name="Mikhailova N."/>
            <person name="Held B."/>
            <person name="Kyrpides N."/>
            <person name="Mavromatis K."/>
            <person name="Ivanova N."/>
            <person name="Brettin T."/>
            <person name="Detter J.C."/>
            <person name="Han C."/>
            <person name="Larimer F."/>
            <person name="Land M."/>
            <person name="Hauser L."/>
            <person name="Markowitz V."/>
            <person name="Cheng J.-F."/>
            <person name="Hugenholtz P."/>
            <person name="Woyke T."/>
            <person name="Wu D."/>
            <person name="Spring S."/>
            <person name="Schroeder M."/>
            <person name="Brambilla E."/>
            <person name="Klenk H.-P."/>
            <person name="Eisen J.A."/>
        </authorList>
    </citation>
    <scope>NUCLEOTIDE SEQUENCE [LARGE SCALE GENOMIC DNA]</scope>
    <source>
        <strain evidence="8">DSM 15978 / NBRC 107637 / DMS1</strain>
    </source>
</reference>
<dbReference type="PANTHER" id="PTHR34873">
    <property type="entry name" value="SSR1766 PROTEIN"/>
    <property type="match status" value="1"/>
</dbReference>
<keyword evidence="5" id="KW-0694">RNA-binding</keyword>
<protein>
    <submittedName>
        <fullName evidence="7">Putative periplasmic or secreted lipoprotein</fullName>
    </submittedName>
</protein>
<dbReference type="OrthoDB" id="7619at2157"/>
<evidence type="ECO:0000256" key="5">
    <source>
        <dbReference type="ARBA" id="ARBA00022884"/>
    </source>
</evidence>
<evidence type="ECO:0000256" key="2">
    <source>
        <dbReference type="ARBA" id="ARBA00022722"/>
    </source>
</evidence>
<keyword evidence="1" id="KW-1277">Toxin-antitoxin system</keyword>
<evidence type="ECO:0000256" key="1">
    <source>
        <dbReference type="ARBA" id="ARBA00022649"/>
    </source>
</evidence>
<name>L0KX20_METHD</name>
<dbReference type="GO" id="GO:0003729">
    <property type="term" value="F:mRNA binding"/>
    <property type="evidence" value="ECO:0007669"/>
    <property type="project" value="InterPro"/>
</dbReference>
<keyword evidence="6" id="KW-0346">Stress response</keyword>
<dbReference type="SUPFAM" id="SSF54786">
    <property type="entry name" value="YcfA/nrd intein domain"/>
    <property type="match status" value="1"/>
</dbReference>
<accession>L0KX20</accession>
<keyword evidence="3" id="KW-0255">Endonuclease</keyword>
<evidence type="ECO:0000256" key="3">
    <source>
        <dbReference type="ARBA" id="ARBA00022759"/>
    </source>
</evidence>
<dbReference type="Proteomes" id="UP000010866">
    <property type="component" value="Chromosome"/>
</dbReference>
<dbReference type="GeneID" id="14407274"/>
<proteinExistence type="predicted"/>
<dbReference type="GO" id="GO:0016787">
    <property type="term" value="F:hydrolase activity"/>
    <property type="evidence" value="ECO:0007669"/>
    <property type="project" value="UniProtKB-KW"/>
</dbReference>
<dbReference type="GO" id="GO:0004519">
    <property type="term" value="F:endonuclease activity"/>
    <property type="evidence" value="ECO:0007669"/>
    <property type="project" value="UniProtKB-KW"/>
</dbReference>
<dbReference type="InterPro" id="IPR012933">
    <property type="entry name" value="HicA_mRNA_interferase"/>
</dbReference>
<keyword evidence="4" id="KW-0378">Hydrolase</keyword>
<dbReference type="Gene3D" id="3.30.920.30">
    <property type="entry name" value="Hypothetical protein"/>
    <property type="match status" value="1"/>
</dbReference>
<dbReference type="EMBL" id="CP003362">
    <property type="protein sequence ID" value="AGB49671.1"/>
    <property type="molecule type" value="Genomic_DNA"/>
</dbReference>
<dbReference type="RefSeq" id="WP_015324836.1">
    <property type="nucleotide sequence ID" value="NC_019977.1"/>
</dbReference>
<dbReference type="AlphaFoldDB" id="L0KX20"/>